<evidence type="ECO:0000256" key="3">
    <source>
        <dbReference type="ARBA" id="ARBA00023125"/>
    </source>
</evidence>
<dbReference type="PANTHER" id="PTHR30146">
    <property type="entry name" value="LACI-RELATED TRANSCRIPTIONAL REPRESSOR"/>
    <property type="match status" value="1"/>
</dbReference>
<dbReference type="SMART" id="SM00354">
    <property type="entry name" value="HTH_LACI"/>
    <property type="match status" value="1"/>
</dbReference>
<gene>
    <name evidence="6" type="ORF">SAMN02982931_03903</name>
</gene>
<dbReference type="InterPro" id="IPR010982">
    <property type="entry name" value="Lambda_DNA-bd_dom_sf"/>
</dbReference>
<evidence type="ECO:0000259" key="5">
    <source>
        <dbReference type="PROSITE" id="PS50932"/>
    </source>
</evidence>
<evidence type="ECO:0000313" key="7">
    <source>
        <dbReference type="Proteomes" id="UP000199071"/>
    </source>
</evidence>
<dbReference type="SUPFAM" id="SSF47413">
    <property type="entry name" value="lambda repressor-like DNA-binding domains"/>
    <property type="match status" value="1"/>
</dbReference>
<dbReference type="PROSITE" id="PS00356">
    <property type="entry name" value="HTH_LACI_1"/>
    <property type="match status" value="1"/>
</dbReference>
<dbReference type="Pfam" id="PF13377">
    <property type="entry name" value="Peripla_BP_3"/>
    <property type="match status" value="1"/>
</dbReference>
<dbReference type="SUPFAM" id="SSF53822">
    <property type="entry name" value="Periplasmic binding protein-like I"/>
    <property type="match status" value="1"/>
</dbReference>
<dbReference type="PROSITE" id="PS50932">
    <property type="entry name" value="HTH_LACI_2"/>
    <property type="match status" value="1"/>
</dbReference>
<dbReference type="Proteomes" id="UP000199071">
    <property type="component" value="Unassembled WGS sequence"/>
</dbReference>
<keyword evidence="4" id="KW-0804">Transcription</keyword>
<keyword evidence="2" id="KW-0805">Transcription regulation</keyword>
<accession>A0A1G6DYR3</accession>
<reference evidence="6 7" key="1">
    <citation type="submission" date="2016-10" db="EMBL/GenBank/DDBJ databases">
        <authorList>
            <person name="de Groot N.N."/>
        </authorList>
    </citation>
    <scope>NUCLEOTIDE SEQUENCE [LARGE SCALE GENOMIC DNA]</scope>
    <source>
        <strain evidence="6 7">ATCC 35022</strain>
    </source>
</reference>
<dbReference type="PANTHER" id="PTHR30146:SF148">
    <property type="entry name" value="HTH-TYPE TRANSCRIPTIONAL REPRESSOR PURR-RELATED"/>
    <property type="match status" value="1"/>
</dbReference>
<dbReference type="Gene3D" id="3.40.50.2300">
    <property type="match status" value="2"/>
</dbReference>
<keyword evidence="1" id="KW-0678">Repressor</keyword>
<dbReference type="InterPro" id="IPR028082">
    <property type="entry name" value="Peripla_BP_I"/>
</dbReference>
<feature type="domain" description="HTH lacI-type" evidence="5">
    <location>
        <begin position="2"/>
        <end position="56"/>
    </location>
</feature>
<organism evidence="6 7">
    <name type="scientific">Bauldia litoralis</name>
    <dbReference type="NCBI Taxonomy" id="665467"/>
    <lineage>
        <taxon>Bacteria</taxon>
        <taxon>Pseudomonadati</taxon>
        <taxon>Pseudomonadota</taxon>
        <taxon>Alphaproteobacteria</taxon>
        <taxon>Hyphomicrobiales</taxon>
        <taxon>Kaistiaceae</taxon>
        <taxon>Bauldia</taxon>
    </lineage>
</organism>
<dbReference type="CDD" id="cd06267">
    <property type="entry name" value="PBP1_LacI_sugar_binding-like"/>
    <property type="match status" value="1"/>
</dbReference>
<proteinExistence type="predicted"/>
<dbReference type="RefSeq" id="WP_090879065.1">
    <property type="nucleotide sequence ID" value="NZ_FMXQ01000009.1"/>
</dbReference>
<sequence length="350" mass="37165">MATMKDVARRAGVSIATVSAVVSGGAYVSPPLKARVQAAIAELGYARNAMARSLKQGNSSLIGLVVPDITNPLFTTLVDRIQKLAAAEDYSVLLGLTDHNTGALEPDVLGLMRSHQVAGTIMCPTGAASAYATIGETVGNMKLVLVDNASEALDVDSVVVDNAMASALAARHILSHGHERIAVIAGSSHQYVAQERLKSFKRVLAEESVILDDDLVADGDFREEEAYAAARRILTGPTRPTAIFIAGNLMIIGVMRAIAELGLRVPDDISVVGIDDFSWAAAFQPALTVVRQPIVDMATTAFDRLLARIRGDDGPLHRDVLVPELVVRQSCGTVPEHRGLEERTLTAVTD</sequence>
<evidence type="ECO:0000256" key="2">
    <source>
        <dbReference type="ARBA" id="ARBA00023015"/>
    </source>
</evidence>
<evidence type="ECO:0000256" key="1">
    <source>
        <dbReference type="ARBA" id="ARBA00022491"/>
    </source>
</evidence>
<keyword evidence="7" id="KW-1185">Reference proteome</keyword>
<dbReference type="Pfam" id="PF00356">
    <property type="entry name" value="LacI"/>
    <property type="match status" value="1"/>
</dbReference>
<dbReference type="OrthoDB" id="8433438at2"/>
<dbReference type="EMBL" id="FMXQ01000009">
    <property type="protein sequence ID" value="SDB50293.1"/>
    <property type="molecule type" value="Genomic_DNA"/>
</dbReference>
<dbReference type="AlphaFoldDB" id="A0A1G6DYR3"/>
<dbReference type="InterPro" id="IPR000843">
    <property type="entry name" value="HTH_LacI"/>
</dbReference>
<dbReference type="GO" id="GO:0000976">
    <property type="term" value="F:transcription cis-regulatory region binding"/>
    <property type="evidence" value="ECO:0007669"/>
    <property type="project" value="TreeGrafter"/>
</dbReference>
<evidence type="ECO:0000313" key="6">
    <source>
        <dbReference type="EMBL" id="SDB50293.1"/>
    </source>
</evidence>
<dbReference type="CDD" id="cd01392">
    <property type="entry name" value="HTH_LacI"/>
    <property type="match status" value="1"/>
</dbReference>
<name>A0A1G6DYR3_9HYPH</name>
<dbReference type="GO" id="GO:0003700">
    <property type="term" value="F:DNA-binding transcription factor activity"/>
    <property type="evidence" value="ECO:0007669"/>
    <property type="project" value="TreeGrafter"/>
</dbReference>
<evidence type="ECO:0000256" key="4">
    <source>
        <dbReference type="ARBA" id="ARBA00023163"/>
    </source>
</evidence>
<dbReference type="InterPro" id="IPR046335">
    <property type="entry name" value="LacI/GalR-like_sensor"/>
</dbReference>
<dbReference type="Gene3D" id="1.10.260.40">
    <property type="entry name" value="lambda repressor-like DNA-binding domains"/>
    <property type="match status" value="1"/>
</dbReference>
<protein>
    <submittedName>
        <fullName evidence="6">Transcriptional regulator, LacI family</fullName>
    </submittedName>
</protein>
<keyword evidence="3" id="KW-0238">DNA-binding</keyword>
<dbReference type="STRING" id="665467.SAMN02982931_03903"/>